<dbReference type="STRING" id="1380566.A0A179F7T9"/>
<feature type="signal peptide" evidence="5">
    <location>
        <begin position="1"/>
        <end position="18"/>
    </location>
</feature>
<comment type="similarity">
    <text evidence="1 4">Belongs to the glycosyl hydrolase 30 family.</text>
</comment>
<dbReference type="EMBL" id="LSBJ02000007">
    <property type="protein sequence ID" value="OAQ61486.1"/>
    <property type="molecule type" value="Genomic_DNA"/>
</dbReference>
<dbReference type="RefSeq" id="XP_018139190.1">
    <property type="nucleotide sequence ID" value="XM_018287875.1"/>
</dbReference>
<keyword evidence="3 4" id="KW-0378">Hydrolase</keyword>
<dbReference type="SUPFAM" id="SSF51445">
    <property type="entry name" value="(Trans)glycosidases"/>
    <property type="match status" value="1"/>
</dbReference>
<evidence type="ECO:0000313" key="8">
    <source>
        <dbReference type="Proteomes" id="UP000078397"/>
    </source>
</evidence>
<reference evidence="7 8" key="1">
    <citation type="journal article" date="2016" name="PLoS Pathog.">
        <title>Biosynthesis of antibiotic leucinostatins in bio-control fungus Purpureocillium lilacinum and their inhibition on phytophthora revealed by genome mining.</title>
        <authorList>
            <person name="Wang G."/>
            <person name="Liu Z."/>
            <person name="Lin R."/>
            <person name="Li E."/>
            <person name="Mao Z."/>
            <person name="Ling J."/>
            <person name="Yang Y."/>
            <person name="Yin W.B."/>
            <person name="Xie B."/>
        </authorList>
    </citation>
    <scope>NUCLEOTIDE SEQUENCE [LARGE SCALE GENOMIC DNA]</scope>
    <source>
        <strain evidence="7">170</strain>
    </source>
</reference>
<dbReference type="KEGG" id="pchm:VFPPC_09315"/>
<organism evidence="7 8">
    <name type="scientific">Pochonia chlamydosporia 170</name>
    <dbReference type="NCBI Taxonomy" id="1380566"/>
    <lineage>
        <taxon>Eukaryota</taxon>
        <taxon>Fungi</taxon>
        <taxon>Dikarya</taxon>
        <taxon>Ascomycota</taxon>
        <taxon>Pezizomycotina</taxon>
        <taxon>Sordariomycetes</taxon>
        <taxon>Hypocreomycetidae</taxon>
        <taxon>Hypocreales</taxon>
        <taxon>Clavicipitaceae</taxon>
        <taxon>Pochonia</taxon>
    </lineage>
</organism>
<evidence type="ECO:0000256" key="4">
    <source>
        <dbReference type="RuleBase" id="RU361188"/>
    </source>
</evidence>
<proteinExistence type="inferred from homology"/>
<dbReference type="InterPro" id="IPR033453">
    <property type="entry name" value="Glyco_hydro_30_TIM-barrel"/>
</dbReference>
<dbReference type="PANTHER" id="PTHR11069">
    <property type="entry name" value="GLUCOSYLCERAMIDASE"/>
    <property type="match status" value="1"/>
</dbReference>
<dbReference type="OrthoDB" id="2160638at2759"/>
<dbReference type="AlphaFoldDB" id="A0A179F7T9"/>
<dbReference type="Gene3D" id="2.60.40.1180">
    <property type="entry name" value="Golgi alpha-mannosidase II"/>
    <property type="match status" value="1"/>
</dbReference>
<sequence>MKLLALVFFSFVAEATKSSRPCNPKAQAWATSANGTYKLSKFEPPVLGGGPTNGNNPWKFSINEHSGRKQVVKGFGASVTDGTVIAFDRLSSRDYETVMRDLMTAEGINLSLMRHTIASSDLSLDPAYSYDDNDGKPDPNLSHFSIGQYGKNMTRMLRQMKHIQPEMVLLGSPWSPPGWMQLDGVIMGSEVNNSLDHRYADAFARYFVKYIEAYAKAGVHVDAITLQNEPLANKAGMPSMYIGGNESAYLIRDHVGPMLRKSRLQTEIWAFDHNTGETYLVHLDNKDTDFLTLYCEGDYEYPETVARVASDFVSASAWHCYEGNTEPGHWDPLTRFHDKFPHLDQYMTECYTARGHSDWIFTSTFTMQPLQNWANGIMAWALGTWTEGGPALAGSVPCHICTGLITVDPKTGSWTKEVDYYLIGQYSKFIARGGHIVNSTGSHLDSSAMGIQAVASINPDGTRTVVIENRFNQDMWVELKTESEDKTWHGQVIATGLTTWVLPRKS</sequence>
<keyword evidence="2 5" id="KW-0732">Signal</keyword>
<name>A0A179F7T9_METCM</name>
<comment type="caution">
    <text evidence="7">The sequence shown here is derived from an EMBL/GenBank/DDBJ whole genome shotgun (WGS) entry which is preliminary data.</text>
</comment>
<dbReference type="PANTHER" id="PTHR11069:SF23">
    <property type="entry name" value="LYSOSOMAL ACID GLUCOSYLCERAMIDASE"/>
    <property type="match status" value="1"/>
</dbReference>
<dbReference type="Proteomes" id="UP000078397">
    <property type="component" value="Unassembled WGS sequence"/>
</dbReference>
<evidence type="ECO:0000259" key="6">
    <source>
        <dbReference type="Pfam" id="PF02055"/>
    </source>
</evidence>
<evidence type="ECO:0000313" key="7">
    <source>
        <dbReference type="EMBL" id="OAQ61486.1"/>
    </source>
</evidence>
<dbReference type="GO" id="GO:0006680">
    <property type="term" value="P:glucosylceramide catabolic process"/>
    <property type="evidence" value="ECO:0007669"/>
    <property type="project" value="TreeGrafter"/>
</dbReference>
<dbReference type="InterPro" id="IPR001139">
    <property type="entry name" value="Glyco_hydro_30"/>
</dbReference>
<keyword evidence="4" id="KW-0326">Glycosidase</keyword>
<dbReference type="InterPro" id="IPR013780">
    <property type="entry name" value="Glyco_hydro_b"/>
</dbReference>
<accession>A0A179F7T9</accession>
<gene>
    <name evidence="7" type="ORF">VFPPC_09315</name>
</gene>
<dbReference type="Gene3D" id="3.20.20.80">
    <property type="entry name" value="Glycosidases"/>
    <property type="match status" value="1"/>
</dbReference>
<feature type="chain" id="PRO_5008101407" evidence="5">
    <location>
        <begin position="19"/>
        <end position="506"/>
    </location>
</feature>
<dbReference type="GO" id="GO:0016020">
    <property type="term" value="C:membrane"/>
    <property type="evidence" value="ECO:0007669"/>
    <property type="project" value="GOC"/>
</dbReference>
<keyword evidence="8" id="KW-1185">Reference proteome</keyword>
<dbReference type="InterPro" id="IPR017853">
    <property type="entry name" value="GH"/>
</dbReference>
<feature type="domain" description="Glycosyl hydrolase family 30 TIM-barrel" evidence="6">
    <location>
        <begin position="72"/>
        <end position="430"/>
    </location>
</feature>
<evidence type="ECO:0000256" key="1">
    <source>
        <dbReference type="ARBA" id="ARBA00005382"/>
    </source>
</evidence>
<evidence type="ECO:0000256" key="3">
    <source>
        <dbReference type="ARBA" id="ARBA00022801"/>
    </source>
</evidence>
<evidence type="ECO:0000256" key="5">
    <source>
        <dbReference type="SAM" id="SignalP"/>
    </source>
</evidence>
<dbReference type="GeneID" id="28851869"/>
<dbReference type="Pfam" id="PF02055">
    <property type="entry name" value="Glyco_hydro_30"/>
    <property type="match status" value="1"/>
</dbReference>
<evidence type="ECO:0000256" key="2">
    <source>
        <dbReference type="ARBA" id="ARBA00022729"/>
    </source>
</evidence>
<dbReference type="GO" id="GO:0004348">
    <property type="term" value="F:glucosylceramidase activity"/>
    <property type="evidence" value="ECO:0007669"/>
    <property type="project" value="InterPro"/>
</dbReference>
<protein>
    <submittedName>
        <fullName evidence="7">Glycoside hydrolase family 30</fullName>
    </submittedName>
</protein>
<dbReference type="PRINTS" id="PR00843">
    <property type="entry name" value="GLHYDRLASE30"/>
</dbReference>